<feature type="transmembrane region" description="Helical" evidence="2">
    <location>
        <begin position="421"/>
        <end position="441"/>
    </location>
</feature>
<keyword evidence="4" id="KW-1185">Reference proteome</keyword>
<proteinExistence type="predicted"/>
<sequence length="486" mass="49928">MKYAWSCHPVTVVAVIVLLVNDHLLKQAWPGFLTGKLSDVAGLVVAPPLLALVLRRRADLVALLLTGGVFAVVKCTETGAEVASQAWTLVAGSSRVLADPTDLLALPALALAWWVRRHADTVPTRLRIVFAIPLATLAVTATSIAPPVPAVEDVRVEGKGIVAIVHGSAADNVSFDGGRTWSARRDESKGPGRSAASRREILGQSTACVPGRAQRCYRIVKGLMKVEQSDDGGVSWQPSWEVSGGRVALLERALAPEPFDLLGRASYDPVISIASVALAVQDLPGGQHVVVVANGLDGVAVRDPAGTWRRLGFTAAGSLSEADATPLDRFGSHVGEETAVAVLAGLGAFALALGVGTPRRAVAVMVACVLAACGCATLLPLGAGVGTWALLMGLLGMMALAVTLIVLLAITGAVGLTVRRLTVAFGTGVFTALGVALPFHGWSSGWPDRYGTAVGLAVLFGLAAATAGCVAALRVKGAGPRTTTAT</sequence>
<feature type="transmembrane region" description="Helical" evidence="2">
    <location>
        <begin position="362"/>
        <end position="382"/>
    </location>
</feature>
<dbReference type="RefSeq" id="WP_379574907.1">
    <property type="nucleotide sequence ID" value="NZ_JBHUFV010000036.1"/>
</dbReference>
<dbReference type="InterPro" id="IPR036278">
    <property type="entry name" value="Sialidase_sf"/>
</dbReference>
<feature type="region of interest" description="Disordered" evidence="1">
    <location>
        <begin position="176"/>
        <end position="197"/>
    </location>
</feature>
<feature type="transmembrane region" description="Helical" evidence="2">
    <location>
        <begin position="338"/>
        <end position="355"/>
    </location>
</feature>
<keyword evidence="2" id="KW-1133">Transmembrane helix</keyword>
<keyword evidence="2" id="KW-0472">Membrane</keyword>
<evidence type="ECO:0000313" key="3">
    <source>
        <dbReference type="EMBL" id="MFD1934816.1"/>
    </source>
</evidence>
<dbReference type="SUPFAM" id="SSF50939">
    <property type="entry name" value="Sialidases"/>
    <property type="match status" value="1"/>
</dbReference>
<reference evidence="4" key="1">
    <citation type="journal article" date="2019" name="Int. J. Syst. Evol. Microbiol.">
        <title>The Global Catalogue of Microorganisms (GCM) 10K type strain sequencing project: providing services to taxonomists for standard genome sequencing and annotation.</title>
        <authorList>
            <consortium name="The Broad Institute Genomics Platform"/>
            <consortium name="The Broad Institute Genome Sequencing Center for Infectious Disease"/>
            <person name="Wu L."/>
            <person name="Ma J."/>
        </authorList>
    </citation>
    <scope>NUCLEOTIDE SEQUENCE [LARGE SCALE GENOMIC DNA]</scope>
    <source>
        <strain evidence="4">ICMP 6774ER</strain>
    </source>
</reference>
<keyword evidence="2" id="KW-0812">Transmembrane</keyword>
<protein>
    <submittedName>
        <fullName evidence="3">Uncharacterized protein</fullName>
    </submittedName>
</protein>
<comment type="caution">
    <text evidence="3">The sequence shown here is derived from an EMBL/GenBank/DDBJ whole genome shotgun (WGS) entry which is preliminary data.</text>
</comment>
<evidence type="ECO:0000313" key="4">
    <source>
        <dbReference type="Proteomes" id="UP001597368"/>
    </source>
</evidence>
<accession>A0ABW4SZF0</accession>
<dbReference type="EMBL" id="JBHUFV010000036">
    <property type="protein sequence ID" value="MFD1934816.1"/>
    <property type="molecule type" value="Genomic_DNA"/>
</dbReference>
<feature type="transmembrane region" description="Helical" evidence="2">
    <location>
        <begin position="453"/>
        <end position="473"/>
    </location>
</feature>
<evidence type="ECO:0000256" key="1">
    <source>
        <dbReference type="SAM" id="MobiDB-lite"/>
    </source>
</evidence>
<evidence type="ECO:0000256" key="2">
    <source>
        <dbReference type="SAM" id="Phobius"/>
    </source>
</evidence>
<gene>
    <name evidence="3" type="ORF">ACFSKW_25400</name>
</gene>
<name>A0ABW4SZF0_9ACTN</name>
<organism evidence="3 4">
    <name type="scientific">Nonomuraea mangrovi</name>
    <dbReference type="NCBI Taxonomy" id="2316207"/>
    <lineage>
        <taxon>Bacteria</taxon>
        <taxon>Bacillati</taxon>
        <taxon>Actinomycetota</taxon>
        <taxon>Actinomycetes</taxon>
        <taxon>Streptosporangiales</taxon>
        <taxon>Streptosporangiaceae</taxon>
        <taxon>Nonomuraea</taxon>
    </lineage>
</organism>
<dbReference type="Proteomes" id="UP001597368">
    <property type="component" value="Unassembled WGS sequence"/>
</dbReference>
<feature type="transmembrane region" description="Helical" evidence="2">
    <location>
        <begin position="388"/>
        <end position="409"/>
    </location>
</feature>